<dbReference type="Gene3D" id="3.40.50.150">
    <property type="entry name" value="Vaccinia Virus protein VP39"/>
    <property type="match status" value="2"/>
</dbReference>
<dbReference type="InterPro" id="IPR029063">
    <property type="entry name" value="SAM-dependent_MTases_sf"/>
</dbReference>
<dbReference type="Pfam" id="PF08100">
    <property type="entry name" value="Dimerisation"/>
    <property type="match status" value="1"/>
</dbReference>
<dbReference type="Gene3D" id="1.10.10.10">
    <property type="entry name" value="Winged helix-like DNA-binding domain superfamily/Winged helix DNA-binding domain"/>
    <property type="match status" value="1"/>
</dbReference>
<dbReference type="InterPro" id="IPR036390">
    <property type="entry name" value="WH_DNA-bd_sf"/>
</dbReference>
<dbReference type="GO" id="GO:0046983">
    <property type="term" value="F:protein dimerization activity"/>
    <property type="evidence" value="ECO:0007669"/>
    <property type="project" value="InterPro"/>
</dbReference>
<dbReference type="GO" id="GO:0008168">
    <property type="term" value="F:methyltransferase activity"/>
    <property type="evidence" value="ECO:0007669"/>
    <property type="project" value="InterPro"/>
</dbReference>
<evidence type="ECO:0000259" key="1">
    <source>
        <dbReference type="Pfam" id="PF08100"/>
    </source>
</evidence>
<organism evidence="2 3">
    <name type="scientific">Penicillium brasilianum</name>
    <dbReference type="NCBI Taxonomy" id="104259"/>
    <lineage>
        <taxon>Eukaryota</taxon>
        <taxon>Fungi</taxon>
        <taxon>Dikarya</taxon>
        <taxon>Ascomycota</taxon>
        <taxon>Pezizomycotina</taxon>
        <taxon>Eurotiomycetes</taxon>
        <taxon>Eurotiomycetidae</taxon>
        <taxon>Eurotiales</taxon>
        <taxon>Aspergillaceae</taxon>
        <taxon>Penicillium</taxon>
    </lineage>
</organism>
<dbReference type="InterPro" id="IPR036388">
    <property type="entry name" value="WH-like_DNA-bd_sf"/>
</dbReference>
<dbReference type="AlphaFoldDB" id="A0A1S9RKT9"/>
<dbReference type="PANTHER" id="PTHR43712:SF1">
    <property type="entry name" value="HYPOTHETICAL O-METHYLTRANSFERASE (EUROFUNG)-RELATED"/>
    <property type="match status" value="1"/>
</dbReference>
<dbReference type="PANTHER" id="PTHR43712">
    <property type="entry name" value="PUTATIVE (AFU_ORTHOLOGUE AFUA_4G14580)-RELATED"/>
    <property type="match status" value="1"/>
</dbReference>
<dbReference type="InterPro" id="IPR016461">
    <property type="entry name" value="COMT-like"/>
</dbReference>
<proteinExistence type="predicted"/>
<dbReference type="EMBL" id="LJBN01000167">
    <property type="protein sequence ID" value="OOQ85658.1"/>
    <property type="molecule type" value="Genomic_DNA"/>
</dbReference>
<sequence>MSTNMNEPGDLDNLLSKLCRAAGNFKRDPYDLYRLAALKAARKIVQALETPQEGSLLRGLSPVRILCVRIAVDLDIFNTLTERNRPVSLKELAGVKNADPAFAERVLRVLTGIGYIIEHEVREYAANAMTRYMSNPEAVAVLKFQYVLIVHDLSKPHVSINPMSIRFDVCMPLYFKAPEYFRERGFQTPLESNQGLFQYVENTEESMWSLMSKKHEETDEFYIHMASRRANLPAWVDWFPVQERIIDGFEDEKGGILRVDVAGGRGHDLEYFHEKFPSTPGRLIFEDLPHVLDGLTPSSGIECQAIDLFELQPVTGSYTATKKGYSKLLIEEVILADMEAEPIPSLGDSMMLAVHCGMERTQSHWERLLTVAGCRVMKFWKPPSPGQQSIIEAELA</sequence>
<reference evidence="3" key="1">
    <citation type="submission" date="2015-09" db="EMBL/GenBank/DDBJ databases">
        <authorList>
            <person name="Fill T.P."/>
            <person name="Baretta J.F."/>
            <person name="de Almeida L.G."/>
            <person name="Rocha M."/>
            <person name="de Souza D.H."/>
            <person name="Malavazi I."/>
            <person name="Cerdeira L.T."/>
            <person name="Hong H."/>
            <person name="Samborskyy M."/>
            <person name="de Vasconcelos A.T."/>
            <person name="Leadlay P."/>
            <person name="Rodrigues-Filho E."/>
        </authorList>
    </citation>
    <scope>NUCLEOTIDE SEQUENCE [LARGE SCALE GENOMIC DNA]</scope>
    <source>
        <strain evidence="3">LaBioMMi 136</strain>
    </source>
</reference>
<protein>
    <recommendedName>
        <fullName evidence="1">O-methyltransferase dimerisation domain-containing protein</fullName>
    </recommendedName>
</protein>
<gene>
    <name evidence="2" type="ORF">PEBR_25628</name>
</gene>
<evidence type="ECO:0000313" key="2">
    <source>
        <dbReference type="EMBL" id="OOQ85658.1"/>
    </source>
</evidence>
<accession>A0A1S9RKT9</accession>
<feature type="domain" description="O-methyltransferase dimerisation" evidence="1">
    <location>
        <begin position="67"/>
        <end position="131"/>
    </location>
</feature>
<dbReference type="InterPro" id="IPR012967">
    <property type="entry name" value="COMT_dimerisation"/>
</dbReference>
<dbReference type="Proteomes" id="UP000190744">
    <property type="component" value="Unassembled WGS sequence"/>
</dbReference>
<dbReference type="SUPFAM" id="SSF46785">
    <property type="entry name" value="Winged helix' DNA-binding domain"/>
    <property type="match status" value="1"/>
</dbReference>
<name>A0A1S9RKT9_PENBI</name>
<dbReference type="PIRSF" id="PIRSF005739">
    <property type="entry name" value="O-mtase"/>
    <property type="match status" value="1"/>
</dbReference>
<comment type="caution">
    <text evidence="2">The sequence shown here is derived from an EMBL/GenBank/DDBJ whole genome shotgun (WGS) entry which is preliminary data.</text>
</comment>
<dbReference type="SUPFAM" id="SSF53335">
    <property type="entry name" value="S-adenosyl-L-methionine-dependent methyltransferases"/>
    <property type="match status" value="1"/>
</dbReference>
<evidence type="ECO:0000313" key="3">
    <source>
        <dbReference type="Proteomes" id="UP000190744"/>
    </source>
</evidence>